<dbReference type="EMBL" id="HBFQ01010800">
    <property type="protein sequence ID" value="CAD8833211.1"/>
    <property type="molecule type" value="Transcribed_RNA"/>
</dbReference>
<dbReference type="SUPFAM" id="SSF75011">
    <property type="entry name" value="3-carboxy-cis,cis-mucoante lactonizing enzyme"/>
    <property type="match status" value="1"/>
</dbReference>
<dbReference type="InterPro" id="IPR015943">
    <property type="entry name" value="WD40/YVTN_repeat-like_dom_sf"/>
</dbReference>
<dbReference type="PANTHER" id="PTHR30344">
    <property type="entry name" value="6-PHOSPHOGLUCONOLACTONASE-RELATED"/>
    <property type="match status" value="1"/>
</dbReference>
<dbReference type="InterPro" id="IPR050282">
    <property type="entry name" value="Cycloisomerase_2"/>
</dbReference>
<sequence>MAMDASQSAMLFVGAGVNYGGELVDEDIDPNRGKVVSYKVNVSSGWASAPELVQEFTPGDGCTCVEWVTLHESGKSLYAFCSYWRFRPIYASELQAGHIIHYSIDGPRLTQERKLLSGGHQPCHAVCTADLLAVAHYLDGVVALWHVDPADGRLVGDAPQNLFRLPGEEIEGPRLLGTNTGALAHGVAFSPCGHWLLAVDAGQGVLQVWNLEARDAAPRASELLNSKSRPRHCVFSMDATQIYVVHEAANVVTLHSFRAGEVSGALVTSSMLTEGTTGWHCASEIVLLPELNMLAATMRAVTVLSPAGKESTVSLFNATTLDRVATLPAGRPVPIGDPRHAVALPSELGGGLLVGLTYSEQLCHFVTDGDASMRPAEHEGDVTHVIAPLCLAVLPVLPQTTGKL</sequence>
<dbReference type="Pfam" id="PF10282">
    <property type="entry name" value="Lactonase"/>
    <property type="match status" value="1"/>
</dbReference>
<gene>
    <name evidence="2" type="ORF">NSCI0253_LOCUS7559</name>
</gene>
<dbReference type="GO" id="GO:0017057">
    <property type="term" value="F:6-phosphogluconolactonase activity"/>
    <property type="evidence" value="ECO:0007669"/>
    <property type="project" value="TreeGrafter"/>
</dbReference>
<dbReference type="InterPro" id="IPR019405">
    <property type="entry name" value="Lactonase_7-beta_prop"/>
</dbReference>
<dbReference type="Gene3D" id="2.130.10.10">
    <property type="entry name" value="YVTN repeat-like/Quinoprotein amine dehydrogenase"/>
    <property type="match status" value="1"/>
</dbReference>
<dbReference type="PANTHER" id="PTHR30344:SF1">
    <property type="entry name" value="6-PHOSPHOGLUCONOLACTONASE"/>
    <property type="match status" value="1"/>
</dbReference>
<reference evidence="2" key="1">
    <citation type="submission" date="2021-01" db="EMBL/GenBank/DDBJ databases">
        <authorList>
            <person name="Corre E."/>
            <person name="Pelletier E."/>
            <person name="Niang G."/>
            <person name="Scheremetjew M."/>
            <person name="Finn R."/>
            <person name="Kale V."/>
            <person name="Holt S."/>
            <person name="Cochrane G."/>
            <person name="Meng A."/>
            <person name="Brown T."/>
            <person name="Cohen L."/>
        </authorList>
    </citation>
    <scope>NUCLEOTIDE SEQUENCE</scope>
</reference>
<evidence type="ECO:0000313" key="2">
    <source>
        <dbReference type="EMBL" id="CAD8833211.1"/>
    </source>
</evidence>
<name>A0A7S1EZC0_NOCSC</name>
<accession>A0A7S1EZC0</accession>
<evidence type="ECO:0000256" key="1">
    <source>
        <dbReference type="ARBA" id="ARBA00005564"/>
    </source>
</evidence>
<organism evidence="2">
    <name type="scientific">Noctiluca scintillans</name>
    <name type="common">Sea sparkle</name>
    <name type="synonym">Red tide dinoflagellate</name>
    <dbReference type="NCBI Taxonomy" id="2966"/>
    <lineage>
        <taxon>Eukaryota</taxon>
        <taxon>Sar</taxon>
        <taxon>Alveolata</taxon>
        <taxon>Dinophyceae</taxon>
        <taxon>Noctilucales</taxon>
        <taxon>Noctilucaceae</taxon>
        <taxon>Noctiluca</taxon>
    </lineage>
</organism>
<protein>
    <submittedName>
        <fullName evidence="2">Uncharacterized protein</fullName>
    </submittedName>
</protein>
<comment type="similarity">
    <text evidence="1">Belongs to the cycloisomerase 2 family.</text>
</comment>
<dbReference type="AlphaFoldDB" id="A0A7S1EZC0"/>
<proteinExistence type="inferred from homology"/>